<proteinExistence type="inferred from homology"/>
<dbReference type="SUPFAM" id="SSF81342">
    <property type="entry name" value="Transmembrane di-heme cytochromes"/>
    <property type="match status" value="1"/>
</dbReference>
<dbReference type="PANTHER" id="PTHR30485:SF1">
    <property type="entry name" value="CYTOCHROME YDHU-RELATED"/>
    <property type="match status" value="1"/>
</dbReference>
<evidence type="ECO:0000256" key="3">
    <source>
        <dbReference type="ARBA" id="ARBA00022448"/>
    </source>
</evidence>
<keyword evidence="11 12" id="KW-0472">Membrane</keyword>
<evidence type="ECO:0000256" key="10">
    <source>
        <dbReference type="ARBA" id="ARBA00023004"/>
    </source>
</evidence>
<keyword evidence="7" id="KW-0479">Metal-binding</keyword>
<dbReference type="EMBL" id="MLFR01000001">
    <property type="protein sequence ID" value="ORM72150.1"/>
    <property type="molecule type" value="Genomic_DNA"/>
</dbReference>
<keyword evidence="4" id="KW-1003">Cell membrane</keyword>
<accession>A0A1X1D6F1</accession>
<reference evidence="14 15" key="1">
    <citation type="journal article" date="2017" name="Antonie Van Leeuwenhoek">
        <title>Phylogenomic resolution of the bacterial genus Pantoea and its relationship with Erwinia and Tatumella.</title>
        <authorList>
            <person name="Palmer M."/>
            <person name="Steenkamp E.T."/>
            <person name="Coetzee M.P."/>
            <person name="Chan W.Y."/>
            <person name="van Zyl E."/>
            <person name="De Maayer P."/>
            <person name="Coutinho T.A."/>
            <person name="Blom J."/>
            <person name="Smits T.H."/>
            <person name="Duffy B."/>
            <person name="Venter S.N."/>
        </authorList>
    </citation>
    <scope>NUCLEOTIDE SEQUENCE [LARGE SCALE GENOMIC DNA]</scope>
    <source>
        <strain evidence="14 15">LMG 26275</strain>
    </source>
</reference>
<feature type="transmembrane region" description="Helical" evidence="12">
    <location>
        <begin position="165"/>
        <end position="189"/>
    </location>
</feature>
<evidence type="ECO:0000256" key="5">
    <source>
        <dbReference type="ARBA" id="ARBA00022617"/>
    </source>
</evidence>
<evidence type="ECO:0000256" key="9">
    <source>
        <dbReference type="ARBA" id="ARBA00022989"/>
    </source>
</evidence>
<keyword evidence="9 12" id="KW-1133">Transmembrane helix</keyword>
<evidence type="ECO:0000256" key="11">
    <source>
        <dbReference type="ARBA" id="ARBA00023136"/>
    </source>
</evidence>
<keyword evidence="3" id="KW-0813">Transport</keyword>
<evidence type="ECO:0000256" key="6">
    <source>
        <dbReference type="ARBA" id="ARBA00022692"/>
    </source>
</evidence>
<dbReference type="RefSeq" id="WP_084931949.1">
    <property type="nucleotide sequence ID" value="NZ_MLFR01000001.1"/>
</dbReference>
<dbReference type="PRINTS" id="PR00161">
    <property type="entry name" value="NIHGNASECYTB"/>
</dbReference>
<dbReference type="InterPro" id="IPR000516">
    <property type="entry name" value="Ni-dep_Hydgase_cyt-B"/>
</dbReference>
<protein>
    <submittedName>
        <fullName evidence="14">Cytochrome b</fullName>
    </submittedName>
</protein>
<feature type="transmembrane region" description="Helical" evidence="12">
    <location>
        <begin position="55"/>
        <end position="80"/>
    </location>
</feature>
<keyword evidence="6 12" id="KW-0812">Transmembrane</keyword>
<dbReference type="GO" id="GO:0020037">
    <property type="term" value="F:heme binding"/>
    <property type="evidence" value="ECO:0007669"/>
    <property type="project" value="TreeGrafter"/>
</dbReference>
<evidence type="ECO:0000256" key="4">
    <source>
        <dbReference type="ARBA" id="ARBA00022475"/>
    </source>
</evidence>
<evidence type="ECO:0000256" key="1">
    <source>
        <dbReference type="ARBA" id="ARBA00004651"/>
    </source>
</evidence>
<organism evidence="14 15">
    <name type="scientific">Pantoea rwandensis</name>
    <dbReference type="NCBI Taxonomy" id="1076550"/>
    <lineage>
        <taxon>Bacteria</taxon>
        <taxon>Pseudomonadati</taxon>
        <taxon>Pseudomonadota</taxon>
        <taxon>Gammaproteobacteria</taxon>
        <taxon>Enterobacterales</taxon>
        <taxon>Erwiniaceae</taxon>
        <taxon>Pantoea</taxon>
    </lineage>
</organism>
<comment type="caution">
    <text evidence="14">The sequence shown here is derived from an EMBL/GenBank/DDBJ whole genome shotgun (WGS) entry which is preliminary data.</text>
</comment>
<comment type="subcellular location">
    <subcellularLocation>
        <location evidence="1">Cell membrane</location>
        <topology evidence="1">Multi-pass membrane protein</topology>
    </subcellularLocation>
</comment>
<dbReference type="PANTHER" id="PTHR30485">
    <property type="entry name" value="NI/FE-HYDROGENASE 1 B-TYPE CYTOCHROME SUBUNIT"/>
    <property type="match status" value="1"/>
</dbReference>
<dbReference type="AlphaFoldDB" id="A0A1X1D6F1"/>
<evidence type="ECO:0000313" key="14">
    <source>
        <dbReference type="EMBL" id="ORM72150.1"/>
    </source>
</evidence>
<dbReference type="Proteomes" id="UP000193558">
    <property type="component" value="Unassembled WGS sequence"/>
</dbReference>
<evidence type="ECO:0000313" key="15">
    <source>
        <dbReference type="Proteomes" id="UP000193558"/>
    </source>
</evidence>
<keyword evidence="5" id="KW-0349">Heme</keyword>
<evidence type="ECO:0000256" key="2">
    <source>
        <dbReference type="ARBA" id="ARBA00008622"/>
    </source>
</evidence>
<keyword evidence="10" id="KW-0408">Iron</keyword>
<sequence length="199" mass="22918">MKKISNKNIHPLWLRINHWVNALAVILMILSGWRIYNASPLFAFSFPKEYTLGGWLGGALQWHFAVMWLFGLNGLLYLIVNIISGRFRQRFWPLSVKQLASEFTSALKWRLGHDDRGQYNMVQKCAYLLVMIDGILLVLSGLVLWKSVQFAVLRELLGGYDNARLIHFSAMAFLCLFILVHLAMVLLVPKTLQLMIRGR</sequence>
<dbReference type="InterPro" id="IPR016174">
    <property type="entry name" value="Di-haem_cyt_TM"/>
</dbReference>
<dbReference type="InterPro" id="IPR051542">
    <property type="entry name" value="Hydrogenase_cytochrome"/>
</dbReference>
<evidence type="ECO:0000256" key="12">
    <source>
        <dbReference type="SAM" id="Phobius"/>
    </source>
</evidence>
<keyword evidence="8" id="KW-0249">Electron transport</keyword>
<dbReference type="GO" id="GO:0005506">
    <property type="term" value="F:iron ion binding"/>
    <property type="evidence" value="ECO:0007669"/>
    <property type="project" value="InterPro"/>
</dbReference>
<comment type="similarity">
    <text evidence="2">Belongs to the HupC/HyaC/HydC family.</text>
</comment>
<evidence type="ECO:0000256" key="7">
    <source>
        <dbReference type="ARBA" id="ARBA00022723"/>
    </source>
</evidence>
<dbReference type="Gene3D" id="1.20.950.20">
    <property type="entry name" value="Transmembrane di-heme cytochromes, Chain C"/>
    <property type="match status" value="1"/>
</dbReference>
<dbReference type="GO" id="GO:0005886">
    <property type="term" value="C:plasma membrane"/>
    <property type="evidence" value="ECO:0007669"/>
    <property type="project" value="UniProtKB-SubCell"/>
</dbReference>
<dbReference type="GO" id="GO:0009055">
    <property type="term" value="F:electron transfer activity"/>
    <property type="evidence" value="ECO:0007669"/>
    <property type="project" value="InterPro"/>
</dbReference>
<feature type="transmembrane region" description="Helical" evidence="12">
    <location>
        <begin position="12"/>
        <end position="35"/>
    </location>
</feature>
<name>A0A1X1D6F1_9GAMM</name>
<evidence type="ECO:0000259" key="13">
    <source>
        <dbReference type="Pfam" id="PF01292"/>
    </source>
</evidence>
<dbReference type="OrthoDB" id="197262at2"/>
<dbReference type="Pfam" id="PF01292">
    <property type="entry name" value="Ni_hydr_CYTB"/>
    <property type="match status" value="1"/>
</dbReference>
<feature type="transmembrane region" description="Helical" evidence="12">
    <location>
        <begin position="125"/>
        <end position="145"/>
    </location>
</feature>
<dbReference type="GO" id="GO:0022904">
    <property type="term" value="P:respiratory electron transport chain"/>
    <property type="evidence" value="ECO:0007669"/>
    <property type="project" value="InterPro"/>
</dbReference>
<feature type="domain" description="Cytochrome b561 bacterial/Ni-hydrogenase" evidence="13">
    <location>
        <begin position="10"/>
        <end position="198"/>
    </location>
</feature>
<evidence type="ECO:0000256" key="8">
    <source>
        <dbReference type="ARBA" id="ARBA00022982"/>
    </source>
</evidence>
<dbReference type="InterPro" id="IPR011577">
    <property type="entry name" value="Cyt_b561_bac/Ni-Hgenase"/>
</dbReference>
<gene>
    <name evidence="14" type="ORF">HA51_03635</name>
</gene>